<comment type="subcellular location">
    <subcellularLocation>
        <location evidence="1">Membrane</location>
        <topology evidence="1">Multi-pass membrane protein</topology>
    </subcellularLocation>
</comment>
<feature type="transmembrane region" description="Helical" evidence="5">
    <location>
        <begin position="314"/>
        <end position="333"/>
    </location>
</feature>
<keyword evidence="8" id="KW-1185">Reference proteome</keyword>
<comment type="caution">
    <text evidence="7">The sequence shown here is derived from an EMBL/GenBank/DDBJ whole genome shotgun (WGS) entry which is preliminary data.</text>
</comment>
<organism evidence="7 8">
    <name type="scientific">Terriglobus aquaticus</name>
    <dbReference type="NCBI Taxonomy" id="940139"/>
    <lineage>
        <taxon>Bacteria</taxon>
        <taxon>Pseudomonadati</taxon>
        <taxon>Acidobacteriota</taxon>
        <taxon>Terriglobia</taxon>
        <taxon>Terriglobales</taxon>
        <taxon>Acidobacteriaceae</taxon>
        <taxon>Terriglobus</taxon>
    </lineage>
</organism>
<dbReference type="Pfam" id="PF12698">
    <property type="entry name" value="ABC2_membrane_3"/>
    <property type="match status" value="1"/>
</dbReference>
<feature type="transmembrane region" description="Helical" evidence="5">
    <location>
        <begin position="369"/>
        <end position="391"/>
    </location>
</feature>
<accession>A0ABW9KIZ5</accession>
<feature type="transmembrane region" description="Helical" evidence="5">
    <location>
        <begin position="273"/>
        <end position="294"/>
    </location>
</feature>
<protein>
    <submittedName>
        <fullName evidence="7">ABC transporter permease</fullName>
    </submittedName>
</protein>
<dbReference type="PANTHER" id="PTHR43471:SF3">
    <property type="entry name" value="ABC TRANSPORTER PERMEASE PROTEIN NATB"/>
    <property type="match status" value="1"/>
</dbReference>
<proteinExistence type="predicted"/>
<evidence type="ECO:0000256" key="3">
    <source>
        <dbReference type="ARBA" id="ARBA00022989"/>
    </source>
</evidence>
<evidence type="ECO:0000259" key="6">
    <source>
        <dbReference type="Pfam" id="PF12698"/>
    </source>
</evidence>
<keyword evidence="2 5" id="KW-0812">Transmembrane</keyword>
<gene>
    <name evidence="7" type="ORF">ACK2TP_05740</name>
</gene>
<evidence type="ECO:0000256" key="5">
    <source>
        <dbReference type="SAM" id="Phobius"/>
    </source>
</evidence>
<evidence type="ECO:0000313" key="8">
    <source>
        <dbReference type="Proteomes" id="UP001634747"/>
    </source>
</evidence>
<feature type="transmembrane region" description="Helical" evidence="5">
    <location>
        <begin position="246"/>
        <end position="267"/>
    </location>
</feature>
<dbReference type="Proteomes" id="UP001634747">
    <property type="component" value="Unassembled WGS sequence"/>
</dbReference>
<evidence type="ECO:0000256" key="1">
    <source>
        <dbReference type="ARBA" id="ARBA00004141"/>
    </source>
</evidence>
<feature type="transmembrane region" description="Helical" evidence="5">
    <location>
        <begin position="21"/>
        <end position="43"/>
    </location>
</feature>
<name>A0ABW9KIZ5_9BACT</name>
<reference evidence="7 8" key="1">
    <citation type="submission" date="2024-12" db="EMBL/GenBank/DDBJ databases">
        <authorList>
            <person name="Lee Y."/>
        </authorList>
    </citation>
    <scope>NUCLEOTIDE SEQUENCE [LARGE SCALE GENOMIC DNA]</scope>
    <source>
        <strain evidence="7 8">03SUJ4</strain>
    </source>
</reference>
<keyword evidence="3 5" id="KW-1133">Transmembrane helix</keyword>
<evidence type="ECO:0000256" key="2">
    <source>
        <dbReference type="ARBA" id="ARBA00022692"/>
    </source>
</evidence>
<keyword evidence="4 5" id="KW-0472">Membrane</keyword>
<feature type="transmembrane region" description="Helical" evidence="5">
    <location>
        <begin position="185"/>
        <end position="206"/>
    </location>
</feature>
<dbReference type="PANTHER" id="PTHR43471">
    <property type="entry name" value="ABC TRANSPORTER PERMEASE"/>
    <property type="match status" value="1"/>
</dbReference>
<dbReference type="EMBL" id="JBJYXY010000001">
    <property type="protein sequence ID" value="MFN2975258.1"/>
    <property type="molecule type" value="Genomic_DNA"/>
</dbReference>
<dbReference type="InterPro" id="IPR013525">
    <property type="entry name" value="ABC2_TM"/>
</dbReference>
<dbReference type="RefSeq" id="WP_263413212.1">
    <property type="nucleotide sequence ID" value="NZ_BAABBH010000001.1"/>
</dbReference>
<feature type="domain" description="ABC-2 type transporter transmembrane" evidence="6">
    <location>
        <begin position="20"/>
        <end position="387"/>
    </location>
</feature>
<evidence type="ECO:0000313" key="7">
    <source>
        <dbReference type="EMBL" id="MFN2975258.1"/>
    </source>
</evidence>
<evidence type="ECO:0000256" key="4">
    <source>
        <dbReference type="ARBA" id="ARBA00023136"/>
    </source>
</evidence>
<sequence>MFSNIFLIARREYLERVRTRGFMIATILIPVLMAAGIGGSILIAKHSKSNSHLAVVSSDSRLATDLQNELEHGKDSEMTIDVISPPSDRTRANLNDLLRQKELDGYLWISPPRYAGGRPVLQYRQGSSADMATRSSVQHAIDTVLTRERLMQQGLSQQQVEDMMKPAELESTEAGQQDNTSANFAAAYVTFFLMYMVIMLYGMNVARSIIEEKTSRVFEVMLATVRPLEMMAGKVVGVGSVGLTQVGIWMLAAVLLTHTAIIAHYVGGGSSGISFSAAQVIFFIVYFLMGYLLYSAMAAALGAMTNSEQELQQLNMFLVLPLAGCMVALPLILSSPNNPWSRVLSLIPFCTPLLMYMRVSISPVPWYEIAASLVIMAITIYAILWVTSRIYRVGILMYGKKPNLPEIIRWVKYSG</sequence>